<keyword evidence="1" id="KW-1133">Transmembrane helix</keyword>
<name>A0A6C0J4F3_9ZZZZ</name>
<keyword evidence="1" id="KW-0472">Membrane</keyword>
<organism evidence="2">
    <name type="scientific">viral metagenome</name>
    <dbReference type="NCBI Taxonomy" id="1070528"/>
    <lineage>
        <taxon>unclassified sequences</taxon>
        <taxon>metagenomes</taxon>
        <taxon>organismal metagenomes</taxon>
    </lineage>
</organism>
<protein>
    <submittedName>
        <fullName evidence="2">Uncharacterized protein</fullName>
    </submittedName>
</protein>
<accession>A0A6C0J4F3</accession>
<dbReference type="EMBL" id="MN740292">
    <property type="protein sequence ID" value="QHT98533.1"/>
    <property type="molecule type" value="Genomic_DNA"/>
</dbReference>
<feature type="transmembrane region" description="Helical" evidence="1">
    <location>
        <begin position="54"/>
        <end position="73"/>
    </location>
</feature>
<evidence type="ECO:0000313" key="2">
    <source>
        <dbReference type="EMBL" id="QHT98533.1"/>
    </source>
</evidence>
<dbReference type="AlphaFoldDB" id="A0A6C0J4F3"/>
<evidence type="ECO:0000256" key="1">
    <source>
        <dbReference type="SAM" id="Phobius"/>
    </source>
</evidence>
<sequence length="306" mass="34918">MQPTPQRYVSSPPVSYMKAIEIIIHNSRELQTTVWAKTDTHKHLASRFAIFTQYLNFPSVLLSAVFTTGTLATTEMPTFSLILGVMGGLVTVLVTLSTHFDFAGKSNSHKQTSHALRRFDRRLNHFMHRLILRGGAGKIIDEEGNGINFNDITNTTRDDMSETSNLKLTKIFNIKLEELLEVWDQISSEYDNICENEADLYGAFTGWKVGWHPGMLKRIKVGETELRIPHNAPGRCYDFHYVKASAHMKKQVKSETILVKNVDDWAVNIEEEHSIVSPFNRSLFKHVSQIWRPGVIKDQINEETET</sequence>
<proteinExistence type="predicted"/>
<feature type="transmembrane region" description="Helical" evidence="1">
    <location>
        <begin position="79"/>
        <end position="100"/>
    </location>
</feature>
<reference evidence="2" key="1">
    <citation type="journal article" date="2020" name="Nature">
        <title>Giant virus diversity and host interactions through global metagenomics.</title>
        <authorList>
            <person name="Schulz F."/>
            <person name="Roux S."/>
            <person name="Paez-Espino D."/>
            <person name="Jungbluth S."/>
            <person name="Walsh D.A."/>
            <person name="Denef V.J."/>
            <person name="McMahon K.D."/>
            <person name="Konstantinidis K.T."/>
            <person name="Eloe-Fadrosh E.A."/>
            <person name="Kyrpides N.C."/>
            <person name="Woyke T."/>
        </authorList>
    </citation>
    <scope>NUCLEOTIDE SEQUENCE</scope>
    <source>
        <strain evidence="2">GVMAG-M-3300025652-16</strain>
    </source>
</reference>
<keyword evidence="1" id="KW-0812">Transmembrane</keyword>